<accession>A0A084WBK2</accession>
<gene>
    <name evidence="1" type="ORF">ZHAS_00015565</name>
</gene>
<dbReference type="AlphaFoldDB" id="A0A084WBK2"/>
<dbReference type="VEuPathDB" id="VectorBase:ASIC015565"/>
<dbReference type="EMBL" id="ATLV01022361">
    <property type="status" value="NOT_ANNOTATED_CDS"/>
    <property type="molecule type" value="Genomic_DNA"/>
</dbReference>
<evidence type="ECO:0000313" key="2">
    <source>
        <dbReference type="EnsemblMetazoa" id="ASIC015565-PA"/>
    </source>
</evidence>
<name>A0A084WBK2_ANOSI</name>
<reference evidence="2" key="2">
    <citation type="submission" date="2020-05" db="UniProtKB">
        <authorList>
            <consortium name="EnsemblMetazoa"/>
        </authorList>
    </citation>
    <scope>IDENTIFICATION</scope>
</reference>
<reference evidence="1 3" key="1">
    <citation type="journal article" date="2014" name="BMC Genomics">
        <title>Genome sequence of Anopheles sinensis provides insight into genetics basis of mosquito competence for malaria parasites.</title>
        <authorList>
            <person name="Zhou D."/>
            <person name="Zhang D."/>
            <person name="Ding G."/>
            <person name="Shi L."/>
            <person name="Hou Q."/>
            <person name="Ye Y."/>
            <person name="Xu Y."/>
            <person name="Zhou H."/>
            <person name="Xiong C."/>
            <person name="Li S."/>
            <person name="Yu J."/>
            <person name="Hong S."/>
            <person name="Yu X."/>
            <person name="Zou P."/>
            <person name="Chen C."/>
            <person name="Chang X."/>
            <person name="Wang W."/>
            <person name="Lv Y."/>
            <person name="Sun Y."/>
            <person name="Ma L."/>
            <person name="Shen B."/>
            <person name="Zhu C."/>
        </authorList>
    </citation>
    <scope>NUCLEOTIDE SEQUENCE [LARGE SCALE GENOMIC DNA]</scope>
</reference>
<dbReference type="EnsemblMetazoa" id="ASIC015565-RA">
    <property type="protein sequence ID" value="ASIC015565-PA"/>
    <property type="gene ID" value="ASIC015565"/>
</dbReference>
<organism evidence="1">
    <name type="scientific">Anopheles sinensis</name>
    <name type="common">Mosquito</name>
    <dbReference type="NCBI Taxonomy" id="74873"/>
    <lineage>
        <taxon>Eukaryota</taxon>
        <taxon>Metazoa</taxon>
        <taxon>Ecdysozoa</taxon>
        <taxon>Arthropoda</taxon>
        <taxon>Hexapoda</taxon>
        <taxon>Insecta</taxon>
        <taxon>Pterygota</taxon>
        <taxon>Neoptera</taxon>
        <taxon>Endopterygota</taxon>
        <taxon>Diptera</taxon>
        <taxon>Nematocera</taxon>
        <taxon>Culicoidea</taxon>
        <taxon>Culicidae</taxon>
        <taxon>Anophelinae</taxon>
        <taxon>Anopheles</taxon>
    </lineage>
</organism>
<keyword evidence="3" id="KW-1185">Reference proteome</keyword>
<dbReference type="EMBL" id="KE525331">
    <property type="protein sequence ID" value="KFB47596.1"/>
    <property type="molecule type" value="Genomic_DNA"/>
</dbReference>
<proteinExistence type="predicted"/>
<evidence type="ECO:0000313" key="1">
    <source>
        <dbReference type="EMBL" id="KFB47596.1"/>
    </source>
</evidence>
<sequence>MKQCQKLILQGHTKSQALFQFGGLHLVLAPHKRKEKTLYIGDGYVSRPFTKAHEAIRAIAHVISGNSLTLINPSSRKKQQQASKKSSLPTWYHNYHTSEASIFASRSKKALAHREQHCLKLHQRAAVAFRLTLVCLVSCRDDSQAAYDR</sequence>
<protein>
    <submittedName>
        <fullName evidence="1 2">Polycystic kidney disease 1 like 1</fullName>
    </submittedName>
</protein>
<evidence type="ECO:0000313" key="3">
    <source>
        <dbReference type="Proteomes" id="UP000030765"/>
    </source>
</evidence>
<dbReference type="Proteomes" id="UP000030765">
    <property type="component" value="Unassembled WGS sequence"/>
</dbReference>